<reference evidence="3" key="1">
    <citation type="journal article" date="2020" name="mSystems">
        <title>Genome- and Community-Level Interaction Insights into Carbon Utilization and Element Cycling Functions of Hydrothermarchaeota in Hydrothermal Sediment.</title>
        <authorList>
            <person name="Zhou Z."/>
            <person name="Liu Y."/>
            <person name="Xu W."/>
            <person name="Pan J."/>
            <person name="Luo Z.H."/>
            <person name="Li M."/>
        </authorList>
    </citation>
    <scope>NUCLEOTIDE SEQUENCE [LARGE SCALE GENOMIC DNA]</scope>
    <source>
        <strain evidence="3">HyVt-102</strain>
    </source>
</reference>
<dbReference type="CDD" id="cd07302">
    <property type="entry name" value="CHD"/>
    <property type="match status" value="1"/>
</dbReference>
<evidence type="ECO:0000313" key="3">
    <source>
        <dbReference type="EMBL" id="HDI82363.1"/>
    </source>
</evidence>
<dbReference type="InterPro" id="IPR029787">
    <property type="entry name" value="Nucleotide_cyclase"/>
</dbReference>
<dbReference type="InterPro" id="IPR000160">
    <property type="entry name" value="GGDEF_dom"/>
</dbReference>
<comment type="caution">
    <text evidence="3">The sequence shown here is derived from an EMBL/GenBank/DDBJ whole genome shotgun (WGS) entry which is preliminary data.</text>
</comment>
<name>A0A7C0ZGH2_UNCW3</name>
<dbReference type="GO" id="GO:0009190">
    <property type="term" value="P:cyclic nucleotide biosynthetic process"/>
    <property type="evidence" value="ECO:0007669"/>
    <property type="project" value="InterPro"/>
</dbReference>
<dbReference type="Gene3D" id="3.30.70.1230">
    <property type="entry name" value="Nucleotide cyclase"/>
    <property type="match status" value="1"/>
</dbReference>
<organism evidence="3">
    <name type="scientific">candidate division WOR-3 bacterium</name>
    <dbReference type="NCBI Taxonomy" id="2052148"/>
    <lineage>
        <taxon>Bacteria</taxon>
        <taxon>Bacteria division WOR-3</taxon>
    </lineage>
</organism>
<accession>A0A7C0ZGH2</accession>
<dbReference type="Proteomes" id="UP000885847">
    <property type="component" value="Unassembled WGS sequence"/>
</dbReference>
<evidence type="ECO:0000259" key="2">
    <source>
        <dbReference type="PROSITE" id="PS50887"/>
    </source>
</evidence>
<dbReference type="GO" id="GO:0004016">
    <property type="term" value="F:adenylate cyclase activity"/>
    <property type="evidence" value="ECO:0007669"/>
    <property type="project" value="UniProtKB-ARBA"/>
</dbReference>
<dbReference type="PANTHER" id="PTHR47455:SF1">
    <property type="entry name" value="GUANYLATE CYCLASE DOMAIN-CONTAINING PROTEIN"/>
    <property type="match status" value="1"/>
</dbReference>
<evidence type="ECO:0000259" key="1">
    <source>
        <dbReference type="PROSITE" id="PS50125"/>
    </source>
</evidence>
<dbReference type="SUPFAM" id="SSF55073">
    <property type="entry name" value="Nucleotide cyclase"/>
    <property type="match status" value="1"/>
</dbReference>
<dbReference type="PANTHER" id="PTHR47455">
    <property type="entry name" value="ADENYLYL CYCLASE BETA"/>
    <property type="match status" value="1"/>
</dbReference>
<dbReference type="PROSITE" id="PS50887">
    <property type="entry name" value="GGDEF"/>
    <property type="match status" value="1"/>
</dbReference>
<dbReference type="InterPro" id="IPR001054">
    <property type="entry name" value="A/G_cyclase"/>
</dbReference>
<proteinExistence type="predicted"/>
<sequence length="88" mass="9752">MKKKNNPFLPVNLSILEDGLQIKRGTLLFADISGFTRMSEHLASFGLEGTEILTEILNEYFDMMLGVVKKTGGDVLKFAGDAVLVEFK</sequence>
<dbReference type="EMBL" id="DQWE01000050">
    <property type="protein sequence ID" value="HDI82363.1"/>
    <property type="molecule type" value="Genomic_DNA"/>
</dbReference>
<dbReference type="GO" id="GO:0035556">
    <property type="term" value="P:intracellular signal transduction"/>
    <property type="evidence" value="ECO:0007669"/>
    <property type="project" value="InterPro"/>
</dbReference>
<feature type="domain" description="GGDEF" evidence="2">
    <location>
        <begin position="23"/>
        <end position="88"/>
    </location>
</feature>
<dbReference type="PROSITE" id="PS50125">
    <property type="entry name" value="GUANYLATE_CYCLASE_2"/>
    <property type="match status" value="1"/>
</dbReference>
<dbReference type="AlphaFoldDB" id="A0A7C0ZGH2"/>
<protein>
    <submittedName>
        <fullName evidence="3">Adenylate/guanylate cyclase domain-containing protein</fullName>
    </submittedName>
</protein>
<gene>
    <name evidence="3" type="ORF">ENF18_01055</name>
</gene>
<feature type="non-terminal residue" evidence="3">
    <location>
        <position position="88"/>
    </location>
</feature>
<feature type="domain" description="Guanylate cyclase" evidence="1">
    <location>
        <begin position="26"/>
        <end position="88"/>
    </location>
</feature>